<proteinExistence type="predicted"/>
<reference evidence="1" key="1">
    <citation type="submission" date="2014-09" db="EMBL/GenBank/DDBJ databases">
        <authorList>
            <person name="Magalhaes I.L.F."/>
            <person name="Oliveira U."/>
            <person name="Santos F.R."/>
            <person name="Vidigal T.H.D.A."/>
            <person name="Brescovit A.D."/>
            <person name="Santos A.J."/>
        </authorList>
    </citation>
    <scope>NUCLEOTIDE SEQUENCE</scope>
    <source>
        <tissue evidence="1">Shoot tissue taken approximately 20 cm above the soil surface</tissue>
    </source>
</reference>
<evidence type="ECO:0000313" key="1">
    <source>
        <dbReference type="EMBL" id="JAD59169.1"/>
    </source>
</evidence>
<accession>A0A0A9B5C3</accession>
<organism evidence="1">
    <name type="scientific">Arundo donax</name>
    <name type="common">Giant reed</name>
    <name type="synonym">Donax arundinaceus</name>
    <dbReference type="NCBI Taxonomy" id="35708"/>
    <lineage>
        <taxon>Eukaryota</taxon>
        <taxon>Viridiplantae</taxon>
        <taxon>Streptophyta</taxon>
        <taxon>Embryophyta</taxon>
        <taxon>Tracheophyta</taxon>
        <taxon>Spermatophyta</taxon>
        <taxon>Magnoliopsida</taxon>
        <taxon>Liliopsida</taxon>
        <taxon>Poales</taxon>
        <taxon>Poaceae</taxon>
        <taxon>PACMAD clade</taxon>
        <taxon>Arundinoideae</taxon>
        <taxon>Arundineae</taxon>
        <taxon>Arundo</taxon>
    </lineage>
</organism>
<dbReference type="AlphaFoldDB" id="A0A0A9B5C3"/>
<name>A0A0A9B5C3_ARUDO</name>
<sequence length="97" mass="10755">MRWLPLSCGPAKPMRMAASCRTLPSSHSRLMCERPHIPLTQPHLHSPIFRGHLLHHTGRHRFIRARHGAMLQAVIPVLVGPCGRCVEVGGLCSLDPT</sequence>
<reference evidence="1" key="2">
    <citation type="journal article" date="2015" name="Data Brief">
        <title>Shoot transcriptome of the giant reed, Arundo donax.</title>
        <authorList>
            <person name="Barrero R.A."/>
            <person name="Guerrero F.D."/>
            <person name="Moolhuijzen P."/>
            <person name="Goolsby J.A."/>
            <person name="Tidwell J."/>
            <person name="Bellgard S.E."/>
            <person name="Bellgard M.I."/>
        </authorList>
    </citation>
    <scope>NUCLEOTIDE SEQUENCE</scope>
    <source>
        <tissue evidence="1">Shoot tissue taken approximately 20 cm above the soil surface</tissue>
    </source>
</reference>
<protein>
    <submittedName>
        <fullName evidence="1">Uncharacterized protein</fullName>
    </submittedName>
</protein>
<dbReference type="EMBL" id="GBRH01238726">
    <property type="protein sequence ID" value="JAD59169.1"/>
    <property type="molecule type" value="Transcribed_RNA"/>
</dbReference>